<evidence type="ECO:0000313" key="6">
    <source>
        <dbReference type="EMBL" id="PWU22724.1"/>
    </source>
</evidence>
<keyword evidence="2 4" id="KW-0479">Metal-binding</keyword>
<evidence type="ECO:0000313" key="7">
    <source>
        <dbReference type="Proteomes" id="UP000246104"/>
    </source>
</evidence>
<evidence type="ECO:0000256" key="1">
    <source>
        <dbReference type="ARBA" id="ARBA00010617"/>
    </source>
</evidence>
<comment type="cofactor">
    <cofactor evidence="4">
        <name>heme</name>
        <dbReference type="ChEBI" id="CHEBI:30413"/>
    </cofactor>
</comment>
<feature type="binding site" description="axial binding residue" evidence="4">
    <location>
        <position position="123"/>
    </location>
    <ligand>
        <name>heme</name>
        <dbReference type="ChEBI" id="CHEBI:30413"/>
    </ligand>
    <ligandPart>
        <name>Fe</name>
        <dbReference type="ChEBI" id="CHEBI:18248"/>
    </ligandPart>
</feature>
<accession>A0A317JMK5</accession>
<proteinExistence type="inferred from homology"/>
<evidence type="ECO:0008006" key="8">
    <source>
        <dbReference type="Google" id="ProtNLM"/>
    </source>
</evidence>
<comment type="caution">
    <text evidence="6">The sequence shown here is derived from an EMBL/GenBank/DDBJ whole genome shotgun (WGS) entry which is preliminary data.</text>
</comment>
<keyword evidence="4" id="KW-0349">Heme</keyword>
<dbReference type="GO" id="GO:0004497">
    <property type="term" value="F:monooxygenase activity"/>
    <property type="evidence" value="ECO:0007669"/>
    <property type="project" value="InterPro"/>
</dbReference>
<reference evidence="6 7" key="1">
    <citation type="submission" date="2018-02" db="EMBL/GenBank/DDBJ databases">
        <title>Genomic Reconstructions from Amazon Rainforest and Pasture Soil Reveal Novel Insights into the Physiology of Candidate Phyla in Tropical Sites.</title>
        <authorList>
            <person name="Kroeger M.E."/>
            <person name="Delmont T."/>
            <person name="Eren A.M."/>
            <person name="Guo J."/>
            <person name="Meyer K.M."/>
            <person name="Khan K."/>
            <person name="Rodrigues J.L.M."/>
            <person name="Bohannan B.J.M."/>
            <person name="Tringe S."/>
            <person name="Borges C.D."/>
            <person name="Tiedje J."/>
            <person name="Tsai S.M."/>
            <person name="Nusslein K."/>
        </authorList>
    </citation>
    <scope>NUCLEOTIDE SEQUENCE [LARGE SCALE GENOMIC DNA]</scope>
    <source>
        <strain evidence="6">Amazon FNV 2010 28 9</strain>
    </source>
</reference>
<dbReference type="SUPFAM" id="SSF48264">
    <property type="entry name" value="Cytochrome P450"/>
    <property type="match status" value="1"/>
</dbReference>
<dbReference type="GO" id="GO:0020037">
    <property type="term" value="F:heme binding"/>
    <property type="evidence" value="ECO:0007669"/>
    <property type="project" value="InterPro"/>
</dbReference>
<dbReference type="GO" id="GO:0005506">
    <property type="term" value="F:iron ion binding"/>
    <property type="evidence" value="ECO:0007669"/>
    <property type="project" value="InterPro"/>
</dbReference>
<dbReference type="Gene3D" id="1.10.630.10">
    <property type="entry name" value="Cytochrome P450"/>
    <property type="match status" value="1"/>
</dbReference>
<dbReference type="InterPro" id="IPR050121">
    <property type="entry name" value="Cytochrome_P450_monoxygenase"/>
</dbReference>
<dbReference type="Proteomes" id="UP000246104">
    <property type="component" value="Unassembled WGS sequence"/>
</dbReference>
<feature type="region of interest" description="Disordered" evidence="5">
    <location>
        <begin position="153"/>
        <end position="175"/>
    </location>
</feature>
<dbReference type="PANTHER" id="PTHR24305">
    <property type="entry name" value="CYTOCHROME P450"/>
    <property type="match status" value="1"/>
</dbReference>
<evidence type="ECO:0000256" key="5">
    <source>
        <dbReference type="SAM" id="MobiDB-lite"/>
    </source>
</evidence>
<comment type="similarity">
    <text evidence="1">Belongs to the cytochrome P450 family.</text>
</comment>
<name>A0A317JMK5_9BACT</name>
<evidence type="ECO:0000256" key="4">
    <source>
        <dbReference type="PIRSR" id="PIRSR602403-1"/>
    </source>
</evidence>
<dbReference type="InterPro" id="IPR036396">
    <property type="entry name" value="Cyt_P450_sf"/>
</dbReference>
<dbReference type="InterPro" id="IPR001128">
    <property type="entry name" value="Cyt_P450"/>
</dbReference>
<feature type="non-terminal residue" evidence="6">
    <location>
        <position position="1"/>
    </location>
</feature>
<protein>
    <recommendedName>
        <fullName evidence="8">Cytochrome P450</fullName>
    </recommendedName>
</protein>
<dbReference type="GO" id="GO:0016705">
    <property type="term" value="F:oxidoreductase activity, acting on paired donors, with incorporation or reduction of molecular oxygen"/>
    <property type="evidence" value="ECO:0007669"/>
    <property type="project" value="InterPro"/>
</dbReference>
<evidence type="ECO:0000256" key="2">
    <source>
        <dbReference type="ARBA" id="ARBA00022723"/>
    </source>
</evidence>
<dbReference type="InterPro" id="IPR002403">
    <property type="entry name" value="Cyt_P450_E_grp-IV"/>
</dbReference>
<dbReference type="PRINTS" id="PR00465">
    <property type="entry name" value="EP450IV"/>
</dbReference>
<keyword evidence="3 4" id="KW-0408">Iron</keyword>
<organism evidence="6 7">
    <name type="scientific">Candidatus Cerribacteria bacterium 'Amazon FNV 2010 28 9'</name>
    <dbReference type="NCBI Taxonomy" id="2081795"/>
    <lineage>
        <taxon>Bacteria</taxon>
        <taxon>Candidatus Cerribacteria</taxon>
    </lineage>
</organism>
<dbReference type="EMBL" id="PSRQ01000058">
    <property type="protein sequence ID" value="PWU22724.1"/>
    <property type="molecule type" value="Genomic_DNA"/>
</dbReference>
<dbReference type="Pfam" id="PF00067">
    <property type="entry name" value="p450"/>
    <property type="match status" value="1"/>
</dbReference>
<gene>
    <name evidence="6" type="ORF">C5B42_05360</name>
</gene>
<evidence type="ECO:0000256" key="3">
    <source>
        <dbReference type="ARBA" id="ARBA00023004"/>
    </source>
</evidence>
<dbReference type="PANTHER" id="PTHR24305:SF166">
    <property type="entry name" value="CYTOCHROME P450 12A4, MITOCHONDRIAL-RELATED"/>
    <property type="match status" value="1"/>
</dbReference>
<dbReference type="AlphaFoldDB" id="A0A317JMK5"/>
<sequence>EQAAALTRYLSNTDTVLHYYISEVLRLYPATFSLPYSVAAQEGIDVAFGYPYGSEVSGHLPGGLGISVVLPAMHRDPNFWNSPNEFNINRWNEEDPMYFRDEERHVDQRDAYFPFNNGSPRDCIGRALAMMEIKLFLINWISNFETTRFAGGVSTQTGTLTPEHKSTASFRKRAA</sequence>